<dbReference type="InterPro" id="IPR051532">
    <property type="entry name" value="Ester_Hydrolysis_Enzymes"/>
</dbReference>
<dbReference type="OrthoDB" id="9786188at2"/>
<name>A0A2S9WT59_9FLAO</name>
<evidence type="ECO:0000256" key="1">
    <source>
        <dbReference type="SAM" id="SignalP"/>
    </source>
</evidence>
<dbReference type="CDD" id="cd01822">
    <property type="entry name" value="Lysophospholipase_L1_like"/>
    <property type="match status" value="1"/>
</dbReference>
<evidence type="ECO:0000313" key="3">
    <source>
        <dbReference type="EMBL" id="PRP66496.1"/>
    </source>
</evidence>
<gene>
    <name evidence="3" type="ORF">BST86_05000</name>
</gene>
<sequence length="249" mass="27049">MLKSKTMETLLNRAIYRQRILLNFCYFLCTLSLFSCKNDAAPTTETTTEATSQKPEEVQTSSDKTILFFGDSLTAGYGLDDTADAFPGVIQEKIDAAGLDYQVVNSGISGETTAGGKSRIDWTLNQKIDVFVLELGANDGLRGVPVSETRANLQAIIDAVRASDSETKIILAGMQLPPNMGQQYTSEFKSMFSDLATENNIFLIPFLLEDVGGVPSLNQNDGIHPTVEGHKILADNVWQVLEGVISTPS</sequence>
<comment type="caution">
    <text evidence="3">The sequence shown here is derived from an EMBL/GenBank/DDBJ whole genome shotgun (WGS) entry which is preliminary data.</text>
</comment>
<accession>A0A2S9WT59</accession>
<dbReference type="InterPro" id="IPR036514">
    <property type="entry name" value="SGNH_hydro_sf"/>
</dbReference>
<protein>
    <submittedName>
        <fullName evidence="3">Arylesterase</fullName>
    </submittedName>
</protein>
<keyword evidence="4" id="KW-1185">Reference proteome</keyword>
<keyword evidence="1" id="KW-0732">Signal</keyword>
<feature type="domain" description="SGNH hydrolase-type esterase" evidence="2">
    <location>
        <begin position="68"/>
        <end position="232"/>
    </location>
</feature>
<dbReference type="InterPro" id="IPR008265">
    <property type="entry name" value="Lipase_GDSL_AS"/>
</dbReference>
<dbReference type="EMBL" id="MQUC01000003">
    <property type="protein sequence ID" value="PRP66496.1"/>
    <property type="molecule type" value="Genomic_DNA"/>
</dbReference>
<feature type="chain" id="PRO_5015567093" evidence="1">
    <location>
        <begin position="41"/>
        <end position="249"/>
    </location>
</feature>
<dbReference type="GO" id="GO:0006629">
    <property type="term" value="P:lipid metabolic process"/>
    <property type="evidence" value="ECO:0007669"/>
    <property type="project" value="InterPro"/>
</dbReference>
<dbReference type="Proteomes" id="UP000239532">
    <property type="component" value="Unassembled WGS sequence"/>
</dbReference>
<feature type="signal peptide" evidence="1">
    <location>
        <begin position="1"/>
        <end position="40"/>
    </location>
</feature>
<reference evidence="3 4" key="1">
    <citation type="submission" date="2016-11" db="EMBL/GenBank/DDBJ databases">
        <title>Trade-off between light-utilization and light-protection in marine flavobacteria.</title>
        <authorList>
            <person name="Kumagai Y."/>
        </authorList>
    </citation>
    <scope>NUCLEOTIDE SEQUENCE [LARGE SCALE GENOMIC DNA]</scope>
    <source>
        <strain evidence="3 4">JCM 17109</strain>
    </source>
</reference>
<dbReference type="AlphaFoldDB" id="A0A2S9WT59"/>
<evidence type="ECO:0000313" key="4">
    <source>
        <dbReference type="Proteomes" id="UP000239532"/>
    </source>
</evidence>
<dbReference type="PANTHER" id="PTHR30383:SF24">
    <property type="entry name" value="THIOESTERASE 1_PROTEASE 1_LYSOPHOSPHOLIPASE L1"/>
    <property type="match status" value="1"/>
</dbReference>
<dbReference type="InterPro" id="IPR013830">
    <property type="entry name" value="SGNH_hydro"/>
</dbReference>
<evidence type="ECO:0000259" key="2">
    <source>
        <dbReference type="Pfam" id="PF13472"/>
    </source>
</evidence>
<dbReference type="SUPFAM" id="SSF52266">
    <property type="entry name" value="SGNH hydrolase"/>
    <property type="match status" value="1"/>
</dbReference>
<dbReference type="Pfam" id="PF13472">
    <property type="entry name" value="Lipase_GDSL_2"/>
    <property type="match status" value="1"/>
</dbReference>
<proteinExistence type="predicted"/>
<dbReference type="PANTHER" id="PTHR30383">
    <property type="entry name" value="THIOESTERASE 1/PROTEASE 1/LYSOPHOSPHOLIPASE L1"/>
    <property type="match status" value="1"/>
</dbReference>
<dbReference type="GO" id="GO:0004622">
    <property type="term" value="F:phosphatidylcholine lysophospholipase activity"/>
    <property type="evidence" value="ECO:0007669"/>
    <property type="project" value="TreeGrafter"/>
</dbReference>
<dbReference type="PROSITE" id="PS01098">
    <property type="entry name" value="LIPASE_GDSL_SER"/>
    <property type="match status" value="1"/>
</dbReference>
<dbReference type="Gene3D" id="3.40.50.1110">
    <property type="entry name" value="SGNH hydrolase"/>
    <property type="match status" value="1"/>
</dbReference>
<organism evidence="3 4">
    <name type="scientific">Nonlabens agnitus</name>
    <dbReference type="NCBI Taxonomy" id="870484"/>
    <lineage>
        <taxon>Bacteria</taxon>
        <taxon>Pseudomonadati</taxon>
        <taxon>Bacteroidota</taxon>
        <taxon>Flavobacteriia</taxon>
        <taxon>Flavobacteriales</taxon>
        <taxon>Flavobacteriaceae</taxon>
        <taxon>Nonlabens</taxon>
    </lineage>
</organism>